<evidence type="ECO:0000313" key="1">
    <source>
        <dbReference type="EMBL" id="AEH22832.1"/>
    </source>
</evidence>
<protein>
    <recommendedName>
        <fullName evidence="3">DUF4198 domain-containing protein</fullName>
    </recommendedName>
</protein>
<reference evidence="1 2" key="1">
    <citation type="journal article" date="2013" name="Genome Announc.">
        <title>Complete genome sequence of the hyperthermophilic sulfate-reducing bacterium Thermodesulfobacterium geofontis OPF15T.</title>
        <authorList>
            <person name="Elkins J.G."/>
            <person name="Hamilton-Brehm S.D."/>
            <person name="Lucas S."/>
            <person name="Han J."/>
            <person name="Lapidus A."/>
            <person name="Cheng J.F."/>
            <person name="Goodwin L.A."/>
            <person name="Pitluck S."/>
            <person name="Peters L."/>
            <person name="Mikhailova N."/>
            <person name="Davenport K.W."/>
            <person name="Detter J.C."/>
            <person name="Han C.S."/>
            <person name="Tapia R."/>
            <person name="Land M.L."/>
            <person name="Hauser L."/>
            <person name="Kyrpides N.C."/>
            <person name="Ivanova N.N."/>
            <person name="Pagani I."/>
            <person name="Bruce D."/>
            <person name="Woyke T."/>
            <person name="Cottingham R.W."/>
        </authorList>
    </citation>
    <scope>NUCLEOTIDE SEQUENCE [LARGE SCALE GENOMIC DNA]</scope>
    <source>
        <strain evidence="1 2">OPF15</strain>
    </source>
</reference>
<dbReference type="EMBL" id="CP002829">
    <property type="protein sequence ID" value="AEH22832.1"/>
    <property type="molecule type" value="Genomic_DNA"/>
</dbReference>
<dbReference type="AlphaFoldDB" id="F8C565"/>
<accession>F8C565</accession>
<sequence length="237" mass="27130">MKRAGLILFLVLIMFLFATPGFSHILWIEETNGKFKVFWGHIGKPEFYDPKNIKEIKGFDKKGKSIKLKKEVVDNQLILLAEKKPSLILASMEGVYLVTTPEGKKRMDKTEAQKQGLQVIESFYALQSTKAIFEDSVLLKKPLGLTLDPIFVETPYKGKDEVAVKVLYEGKPAEGVIIFNPYHKELAKTDTKGMARIKVEDLKMKEGYYALVCFYKVKISDPKAEYLWLITSLTWQR</sequence>
<dbReference type="InterPro" id="IPR019613">
    <property type="entry name" value="DUF4198"/>
</dbReference>
<dbReference type="KEGG" id="top:TOPB45_0730"/>
<name>F8C565_THEGP</name>
<evidence type="ECO:0008006" key="3">
    <source>
        <dbReference type="Google" id="ProtNLM"/>
    </source>
</evidence>
<gene>
    <name evidence="1" type="ordered locus">TOPB45_0730</name>
</gene>
<keyword evidence="2" id="KW-1185">Reference proteome</keyword>
<organism evidence="1 2">
    <name type="scientific">Thermodesulfobacterium geofontis (strain OPF15)</name>
    <dbReference type="NCBI Taxonomy" id="795359"/>
    <lineage>
        <taxon>Bacteria</taxon>
        <taxon>Pseudomonadati</taxon>
        <taxon>Thermodesulfobacteriota</taxon>
        <taxon>Thermodesulfobacteria</taxon>
        <taxon>Thermodesulfobacteriales</taxon>
        <taxon>Thermodesulfobacteriaceae</taxon>
        <taxon>Thermodesulfobacterium</taxon>
    </lineage>
</organism>
<dbReference type="Proteomes" id="UP000006583">
    <property type="component" value="Chromosome"/>
</dbReference>
<dbReference type="eggNOG" id="COG5266">
    <property type="taxonomic scope" value="Bacteria"/>
</dbReference>
<dbReference type="PATRIC" id="fig|795359.3.peg.739"/>
<dbReference type="RefSeq" id="WP_013909532.1">
    <property type="nucleotide sequence ID" value="NC_015682.1"/>
</dbReference>
<dbReference type="OrthoDB" id="2911at2"/>
<proteinExistence type="predicted"/>
<dbReference type="Pfam" id="PF10670">
    <property type="entry name" value="DUF4198"/>
    <property type="match status" value="1"/>
</dbReference>
<dbReference type="HOGENOM" id="CLU_096093_1_0_0"/>
<evidence type="ECO:0000313" key="2">
    <source>
        <dbReference type="Proteomes" id="UP000006583"/>
    </source>
</evidence>
<dbReference type="STRING" id="795359.TOPB45_0730"/>